<protein>
    <recommendedName>
        <fullName evidence="4">Neuromedin U</fullName>
    </recommendedName>
</protein>
<evidence type="ECO:0000256" key="1">
    <source>
        <dbReference type="SAM" id="SignalP"/>
    </source>
</evidence>
<evidence type="ECO:0008006" key="4">
    <source>
        <dbReference type="Google" id="ProtNLM"/>
    </source>
</evidence>
<reference evidence="2 3" key="2">
    <citation type="submission" date="2013-04" db="EMBL/GenBank/DDBJ databases">
        <authorList>
            <person name="Fiebig A."/>
            <person name="Pradella S."/>
            <person name="Wagner-Doebler I."/>
        </authorList>
    </citation>
    <scope>NUCLEOTIDE SEQUENCE [LARGE SCALE GENOMIC DNA]</scope>
    <source>
        <strain evidence="3">DSM 17067 / NCIMB 14079 / DFL-11</strain>
    </source>
</reference>
<gene>
    <name evidence="2" type="ORF">SADFL11_1187</name>
</gene>
<dbReference type="Proteomes" id="UP000004703">
    <property type="component" value="Chromosome"/>
</dbReference>
<evidence type="ECO:0000313" key="2">
    <source>
        <dbReference type="EMBL" id="EEE43901.1"/>
    </source>
</evidence>
<proteinExistence type="predicted"/>
<dbReference type="EMBL" id="ACCU02000003">
    <property type="protein sequence ID" value="EEE43901.1"/>
    <property type="molecule type" value="Genomic_DNA"/>
</dbReference>
<keyword evidence="1" id="KW-0732">Signal</keyword>
<reference evidence="2 3" key="1">
    <citation type="submission" date="2008-01" db="EMBL/GenBank/DDBJ databases">
        <authorList>
            <person name="Wagner-Dobler I."/>
            <person name="Ferriera S."/>
            <person name="Johnson J."/>
            <person name="Kravitz S."/>
            <person name="Beeson K."/>
            <person name="Sutton G."/>
            <person name="Rogers Y.-H."/>
            <person name="Friedman R."/>
            <person name="Frazier M."/>
            <person name="Venter J.C."/>
        </authorList>
    </citation>
    <scope>NUCLEOTIDE SEQUENCE [LARGE SCALE GENOMIC DNA]</scope>
    <source>
        <strain evidence="3">DSM 17067 / NCIMB 14079 / DFL-11</strain>
    </source>
</reference>
<comment type="caution">
    <text evidence="2">The sequence shown here is derived from an EMBL/GenBank/DDBJ whole genome shotgun (WGS) entry which is preliminary data.</text>
</comment>
<name>A0A5E8GVT1_ROSAD</name>
<accession>A0A5E8GVT1</accession>
<dbReference type="AlphaFoldDB" id="A0A5E8GVT1"/>
<feature type="signal peptide" evidence="1">
    <location>
        <begin position="1"/>
        <end position="21"/>
    </location>
</feature>
<sequence>MLKILTRAAAALCLLTYTAQAQDGSDDLAAKTQNPIASMISVPFENTFDFGAGNGNAWIMNVQPVIPVTVGDWNLVSRVIAPIADAPGGVQTPGNPNSIGSGRAFGLGDINYSLFVSPAEAGRFIWGVGPSVTLPTATDSRLGSAKLSMGPTAVVLTQPKPWSLGILARQLWSVAGPDGRADVNQFMVQPFVNYNFGDGWYAFTDPPITANWEAASDQMWTVPAGGGLGKIFKMGNQPMNVRAGAFANVIKPDAAPDWYAKLTVQFLFPK</sequence>
<evidence type="ECO:0000313" key="3">
    <source>
        <dbReference type="Proteomes" id="UP000004703"/>
    </source>
</evidence>
<organism evidence="2 3">
    <name type="scientific">Roseibium alexandrii (strain DSM 17067 / NCIMB 14079 / DFL-11)</name>
    <name type="common">Labrenzia alexandrii</name>
    <dbReference type="NCBI Taxonomy" id="244592"/>
    <lineage>
        <taxon>Bacteria</taxon>
        <taxon>Pseudomonadati</taxon>
        <taxon>Pseudomonadota</taxon>
        <taxon>Alphaproteobacteria</taxon>
        <taxon>Hyphomicrobiales</taxon>
        <taxon>Stappiaceae</taxon>
        <taxon>Roseibium</taxon>
    </lineage>
</organism>
<feature type="chain" id="PRO_5022841563" description="Neuromedin U" evidence="1">
    <location>
        <begin position="22"/>
        <end position="270"/>
    </location>
</feature>
<dbReference type="RefSeq" id="WP_008190539.1">
    <property type="nucleotide sequence ID" value="NZ_CM011002.1"/>
</dbReference>